<feature type="transmembrane region" description="Helical" evidence="1">
    <location>
        <begin position="342"/>
        <end position="364"/>
    </location>
</feature>
<gene>
    <name evidence="2" type="ORF">ACFQ4B_02410</name>
</gene>
<sequence>MTDMNDLLRKSWIHLLGAMFIVSSFLYLFKYTWSQGWISDTVKIGLGLAIGIGCVLGGLKWMQRFPLSGEIIAGMGAALLYTTFSFSGIYFALWDSMTVFICMLTLTSLLGVLAYKAQLRILMNVGLIGALMSPMILRPETDQVFTLFLYLLVVNVVFFFLSIRQSWTELRLVSFIGTWVLYTVYYIQFDPDVSTLWSLPFRYALAAYGFYVLAFLISSWKQNPRFDGLNLYLGVLNAIVFGGWSVVILNGLVPFAYPLLLMGLGYILMSALVFRLTSSFNAAVLTKLSGGGLLLLIASTQLGKELAVKPLLNVYFWLMITLLLYVAGAWKRLEGLRASAIGVWFAVVVYWFFVTWTAPWGVWFGVYIPFLNWSALAWELLAAMGFYFSIRGSFAVLRPEDNRLLSIVYSVTSHLILGGLLTVQVKNMIAEYDLTRFLDLQLTLSISWGLYALLLFMWGAYSRQSLFRVFGSLVLLCVAAKTLVFDLAGSETFYKVIVLFVLGIITFGIAYINGKWQAAGPGITSETAEQEP</sequence>
<dbReference type="PANTHER" id="PTHR38434">
    <property type="entry name" value="BLL2549 PROTEIN"/>
    <property type="match status" value="1"/>
</dbReference>
<accession>A0ABW3UEN2</accession>
<feature type="transmembrane region" description="Helical" evidence="1">
    <location>
        <begin position="121"/>
        <end position="137"/>
    </location>
</feature>
<feature type="transmembrane region" description="Helical" evidence="1">
    <location>
        <begin position="143"/>
        <end position="163"/>
    </location>
</feature>
<dbReference type="PANTHER" id="PTHR38434:SF1">
    <property type="entry name" value="BLL2549 PROTEIN"/>
    <property type="match status" value="1"/>
</dbReference>
<dbReference type="InterPro" id="IPR019286">
    <property type="entry name" value="DUF2339_TM"/>
</dbReference>
<reference evidence="3" key="1">
    <citation type="journal article" date="2019" name="Int. J. Syst. Evol. Microbiol.">
        <title>The Global Catalogue of Microorganisms (GCM) 10K type strain sequencing project: providing services to taxonomists for standard genome sequencing and annotation.</title>
        <authorList>
            <consortium name="The Broad Institute Genomics Platform"/>
            <consortium name="The Broad Institute Genome Sequencing Center for Infectious Disease"/>
            <person name="Wu L."/>
            <person name="Ma J."/>
        </authorList>
    </citation>
    <scope>NUCLEOTIDE SEQUENCE [LARGE SCALE GENOMIC DNA]</scope>
    <source>
        <strain evidence="3">CCUG 53270</strain>
    </source>
</reference>
<comment type="caution">
    <text evidence="2">The sequence shown here is derived from an EMBL/GenBank/DDBJ whole genome shotgun (WGS) entry which is preliminary data.</text>
</comment>
<feature type="transmembrane region" description="Helical" evidence="1">
    <location>
        <begin position="442"/>
        <end position="461"/>
    </location>
</feature>
<feature type="transmembrane region" description="Helical" evidence="1">
    <location>
        <begin position="466"/>
        <end position="487"/>
    </location>
</feature>
<keyword evidence="1" id="KW-0472">Membrane</keyword>
<feature type="transmembrane region" description="Helical" evidence="1">
    <location>
        <begin position="284"/>
        <end position="302"/>
    </location>
</feature>
<feature type="transmembrane region" description="Helical" evidence="1">
    <location>
        <begin position="370"/>
        <end position="390"/>
    </location>
</feature>
<feature type="transmembrane region" description="Helical" evidence="1">
    <location>
        <begin position="402"/>
        <end position="422"/>
    </location>
</feature>
<evidence type="ECO:0000313" key="3">
    <source>
        <dbReference type="Proteomes" id="UP001597180"/>
    </source>
</evidence>
<dbReference type="Pfam" id="PF10101">
    <property type="entry name" value="DUF2339"/>
    <property type="match status" value="1"/>
</dbReference>
<dbReference type="RefSeq" id="WP_345591287.1">
    <property type="nucleotide sequence ID" value="NZ_BAABJG010000027.1"/>
</dbReference>
<feature type="transmembrane region" description="Helical" evidence="1">
    <location>
        <begin position="255"/>
        <end position="277"/>
    </location>
</feature>
<keyword evidence="3" id="KW-1185">Reference proteome</keyword>
<evidence type="ECO:0000313" key="2">
    <source>
        <dbReference type="EMBL" id="MFD1218961.1"/>
    </source>
</evidence>
<organism evidence="2 3">
    <name type="scientific">Paenibacillus vulneris</name>
    <dbReference type="NCBI Taxonomy" id="1133364"/>
    <lineage>
        <taxon>Bacteria</taxon>
        <taxon>Bacillati</taxon>
        <taxon>Bacillota</taxon>
        <taxon>Bacilli</taxon>
        <taxon>Bacillales</taxon>
        <taxon>Paenibacillaceae</taxon>
        <taxon>Paenibacillus</taxon>
    </lineage>
</organism>
<protein>
    <submittedName>
        <fullName evidence="2">DUF2339 domain-containing protein</fullName>
    </submittedName>
</protein>
<feature type="transmembrane region" description="Helical" evidence="1">
    <location>
        <begin position="199"/>
        <end position="217"/>
    </location>
</feature>
<feature type="transmembrane region" description="Helical" evidence="1">
    <location>
        <begin position="41"/>
        <end position="59"/>
    </location>
</feature>
<dbReference type="Proteomes" id="UP001597180">
    <property type="component" value="Unassembled WGS sequence"/>
</dbReference>
<feature type="transmembrane region" description="Helical" evidence="1">
    <location>
        <begin position="493"/>
        <end position="512"/>
    </location>
</feature>
<feature type="transmembrane region" description="Helical" evidence="1">
    <location>
        <begin position="12"/>
        <end position="29"/>
    </location>
</feature>
<keyword evidence="1" id="KW-1133">Transmembrane helix</keyword>
<feature type="transmembrane region" description="Helical" evidence="1">
    <location>
        <begin position="71"/>
        <end position="91"/>
    </location>
</feature>
<proteinExistence type="predicted"/>
<feature type="transmembrane region" description="Helical" evidence="1">
    <location>
        <begin position="170"/>
        <end position="187"/>
    </location>
</feature>
<name>A0ABW3UEN2_9BACL</name>
<evidence type="ECO:0000256" key="1">
    <source>
        <dbReference type="SAM" id="Phobius"/>
    </source>
</evidence>
<feature type="transmembrane region" description="Helical" evidence="1">
    <location>
        <begin position="229"/>
        <end position="249"/>
    </location>
</feature>
<feature type="transmembrane region" description="Helical" evidence="1">
    <location>
        <begin position="97"/>
        <end position="114"/>
    </location>
</feature>
<keyword evidence="1" id="KW-0812">Transmembrane</keyword>
<feature type="transmembrane region" description="Helical" evidence="1">
    <location>
        <begin position="314"/>
        <end position="330"/>
    </location>
</feature>
<dbReference type="EMBL" id="JBHTLU010000007">
    <property type="protein sequence ID" value="MFD1218961.1"/>
    <property type="molecule type" value="Genomic_DNA"/>
</dbReference>